<proteinExistence type="predicted"/>
<accession>A0A6A7N1G5</accession>
<dbReference type="Proteomes" id="UP000440498">
    <property type="component" value="Unassembled WGS sequence"/>
</dbReference>
<dbReference type="EMBL" id="WHUG01000004">
    <property type="protein sequence ID" value="MQA38825.1"/>
    <property type="molecule type" value="Genomic_DNA"/>
</dbReference>
<evidence type="ECO:0000313" key="1">
    <source>
        <dbReference type="EMBL" id="MQA38825.1"/>
    </source>
</evidence>
<evidence type="ECO:0000313" key="2">
    <source>
        <dbReference type="Proteomes" id="UP000440498"/>
    </source>
</evidence>
<name>A0A6A7N1G5_9BURK</name>
<dbReference type="AlphaFoldDB" id="A0A6A7N1G5"/>
<protein>
    <submittedName>
        <fullName evidence="1">Uncharacterized protein</fullName>
    </submittedName>
</protein>
<sequence length="60" mass="6564">MIQEARKHPNGWVYVIDGTYGPNDTVPPEAIAGAWEVDAIGNIVPNSFLANPKYKPKQGK</sequence>
<keyword evidence="2" id="KW-1185">Reference proteome</keyword>
<comment type="caution">
    <text evidence="1">The sequence shown here is derived from an EMBL/GenBank/DDBJ whole genome shotgun (WGS) entry which is preliminary data.</text>
</comment>
<reference evidence="1 2" key="1">
    <citation type="submission" date="2019-10" db="EMBL/GenBank/DDBJ databases">
        <title>Two novel species isolated from a subtropical stream in China.</title>
        <authorList>
            <person name="Lu H."/>
        </authorList>
    </citation>
    <scope>NUCLEOTIDE SEQUENCE [LARGE SCALE GENOMIC DNA]</scope>
    <source>
        <strain evidence="1 2">FT29W</strain>
    </source>
</reference>
<gene>
    <name evidence="1" type="ORF">GEV02_11735</name>
</gene>
<organism evidence="1 2">
    <name type="scientific">Rugamonas aquatica</name>
    <dbReference type="NCBI Taxonomy" id="2743357"/>
    <lineage>
        <taxon>Bacteria</taxon>
        <taxon>Pseudomonadati</taxon>
        <taxon>Pseudomonadota</taxon>
        <taxon>Betaproteobacteria</taxon>
        <taxon>Burkholderiales</taxon>
        <taxon>Oxalobacteraceae</taxon>
        <taxon>Telluria group</taxon>
        <taxon>Rugamonas</taxon>
    </lineage>
</organism>